<dbReference type="InterPro" id="IPR000253">
    <property type="entry name" value="FHA_dom"/>
</dbReference>
<dbReference type="RefSeq" id="WP_123670759.1">
    <property type="nucleotide sequence ID" value="NZ_RJKE01000001.1"/>
</dbReference>
<dbReference type="PANTHER" id="PTHR23308">
    <property type="entry name" value="NUCLEAR INHIBITOR OF PROTEIN PHOSPHATASE-1"/>
    <property type="match status" value="1"/>
</dbReference>
<feature type="domain" description="FHA" evidence="2">
    <location>
        <begin position="106"/>
        <end position="155"/>
    </location>
</feature>
<dbReference type="SMART" id="SM00240">
    <property type="entry name" value="FHA"/>
    <property type="match status" value="1"/>
</dbReference>
<evidence type="ECO:0000256" key="1">
    <source>
        <dbReference type="ARBA" id="ARBA00022553"/>
    </source>
</evidence>
<comment type="caution">
    <text evidence="3">The sequence shown here is derived from an EMBL/GenBank/DDBJ whole genome shotgun (WGS) entry which is preliminary data.</text>
</comment>
<dbReference type="CDD" id="cd00060">
    <property type="entry name" value="FHA"/>
    <property type="match status" value="1"/>
</dbReference>
<dbReference type="InterPro" id="IPR008984">
    <property type="entry name" value="SMAD_FHA_dom_sf"/>
</dbReference>
<dbReference type="InterPro" id="IPR012551">
    <property type="entry name" value="DUF1707_SHOCT-like"/>
</dbReference>
<dbReference type="Pfam" id="PF00498">
    <property type="entry name" value="FHA"/>
    <property type="match status" value="1"/>
</dbReference>
<keyword evidence="1" id="KW-0597">Phosphoprotein</keyword>
<gene>
    <name evidence="3" type="ORF">EDD29_6079</name>
</gene>
<proteinExistence type="predicted"/>
<dbReference type="Proteomes" id="UP000272400">
    <property type="component" value="Unassembled WGS sequence"/>
</dbReference>
<organism evidence="3 4">
    <name type="scientific">Actinocorallia herbida</name>
    <dbReference type="NCBI Taxonomy" id="58109"/>
    <lineage>
        <taxon>Bacteria</taxon>
        <taxon>Bacillati</taxon>
        <taxon>Actinomycetota</taxon>
        <taxon>Actinomycetes</taxon>
        <taxon>Streptosporangiales</taxon>
        <taxon>Thermomonosporaceae</taxon>
        <taxon>Actinocorallia</taxon>
    </lineage>
</organism>
<dbReference type="PROSITE" id="PS50006">
    <property type="entry name" value="FHA_DOMAIN"/>
    <property type="match status" value="1"/>
</dbReference>
<dbReference type="InterPro" id="IPR050923">
    <property type="entry name" value="Cell_Proc_Reg/RNA_Proc"/>
</dbReference>
<reference evidence="3 4" key="1">
    <citation type="submission" date="2018-11" db="EMBL/GenBank/DDBJ databases">
        <title>Sequencing the genomes of 1000 actinobacteria strains.</title>
        <authorList>
            <person name="Klenk H.-P."/>
        </authorList>
    </citation>
    <scope>NUCLEOTIDE SEQUENCE [LARGE SCALE GENOMIC DNA]</scope>
    <source>
        <strain evidence="3 4">DSM 44254</strain>
    </source>
</reference>
<dbReference type="SUPFAM" id="SSF49879">
    <property type="entry name" value="SMAD/FHA domain"/>
    <property type="match status" value="1"/>
</dbReference>
<dbReference type="Pfam" id="PF08044">
    <property type="entry name" value="DUF1707"/>
    <property type="match status" value="1"/>
</dbReference>
<name>A0A3N1D4I7_9ACTN</name>
<evidence type="ECO:0000259" key="2">
    <source>
        <dbReference type="PROSITE" id="PS50006"/>
    </source>
</evidence>
<dbReference type="EMBL" id="RJKE01000001">
    <property type="protein sequence ID" value="ROO88410.1"/>
    <property type="molecule type" value="Genomic_DNA"/>
</dbReference>
<evidence type="ECO:0000313" key="3">
    <source>
        <dbReference type="EMBL" id="ROO88410.1"/>
    </source>
</evidence>
<protein>
    <submittedName>
        <fullName evidence="3">Uncharacterized protein DUF1707</fullName>
    </submittedName>
</protein>
<dbReference type="OrthoDB" id="151099at2"/>
<dbReference type="AlphaFoldDB" id="A0A3N1D4I7"/>
<evidence type="ECO:0000313" key="4">
    <source>
        <dbReference type="Proteomes" id="UP000272400"/>
    </source>
</evidence>
<dbReference type="Gene3D" id="2.60.200.20">
    <property type="match status" value="1"/>
</dbReference>
<accession>A0A3N1D4I7</accession>
<sequence length="181" mass="20030">MDGPPAFPVRASDTRRDRVIEELRDRLVEGRMSQGTYEQRVERALRARNEAELAELLHDLPPRNRVVDRLTGLVSSLSAATARVESAWRAPRLPRFILPGSQQPRVLVGRAPGCHFVLTDLTVSRFHAEIRANEDGWIVSDLGSMNGTRLNGWRLTGPVAVRPGDQLGFGDLTFVVAATLA</sequence>
<keyword evidence="4" id="KW-1185">Reference proteome</keyword>